<dbReference type="CDD" id="cd21128">
    <property type="entry name" value="SPASM_rSAM"/>
    <property type="match status" value="1"/>
</dbReference>
<dbReference type="EMBL" id="VSSQ01000111">
    <property type="protein sequence ID" value="MPL77889.1"/>
    <property type="molecule type" value="Genomic_DNA"/>
</dbReference>
<protein>
    <submittedName>
        <fullName evidence="6">Coenzyme PQQ synthesis protein E</fullName>
    </submittedName>
</protein>
<dbReference type="SUPFAM" id="SSF102114">
    <property type="entry name" value="Radical SAM enzymes"/>
    <property type="match status" value="1"/>
</dbReference>
<keyword evidence="3" id="KW-0408">Iron</keyword>
<dbReference type="GO" id="GO:0003824">
    <property type="term" value="F:catalytic activity"/>
    <property type="evidence" value="ECO:0007669"/>
    <property type="project" value="InterPro"/>
</dbReference>
<dbReference type="InterPro" id="IPR007197">
    <property type="entry name" value="rSAM"/>
</dbReference>
<dbReference type="PANTHER" id="PTHR43524:SF1">
    <property type="entry name" value="RADICAL SAM SUPERFAMILY PROTEIN"/>
    <property type="match status" value="1"/>
</dbReference>
<dbReference type="GO" id="GO:0051536">
    <property type="term" value="F:iron-sulfur cluster binding"/>
    <property type="evidence" value="ECO:0007669"/>
    <property type="project" value="UniProtKB-KW"/>
</dbReference>
<dbReference type="SFLD" id="SFLDS00029">
    <property type="entry name" value="Radical_SAM"/>
    <property type="match status" value="1"/>
</dbReference>
<name>A0A644UG95_9ZZZZ</name>
<evidence type="ECO:0000256" key="2">
    <source>
        <dbReference type="ARBA" id="ARBA00022723"/>
    </source>
</evidence>
<dbReference type="AlphaFoldDB" id="A0A644UG95"/>
<comment type="caution">
    <text evidence="6">The sequence shown here is derived from an EMBL/GenBank/DDBJ whole genome shotgun (WGS) entry which is preliminary data.</text>
</comment>
<dbReference type="SFLD" id="SFLDG01067">
    <property type="entry name" value="SPASM/twitch_domain_containing"/>
    <property type="match status" value="1"/>
</dbReference>
<proteinExistence type="predicted"/>
<dbReference type="PANTHER" id="PTHR43524">
    <property type="entry name" value="RADICAL SAM SUPERFAMILY PROTEIN"/>
    <property type="match status" value="1"/>
</dbReference>
<dbReference type="GO" id="GO:0046872">
    <property type="term" value="F:metal ion binding"/>
    <property type="evidence" value="ECO:0007669"/>
    <property type="project" value="UniProtKB-KW"/>
</dbReference>
<keyword evidence="4" id="KW-0411">Iron-sulfur</keyword>
<evidence type="ECO:0000259" key="5">
    <source>
        <dbReference type="PROSITE" id="PS51918"/>
    </source>
</evidence>
<dbReference type="InterPro" id="IPR013785">
    <property type="entry name" value="Aldolase_TIM"/>
</dbReference>
<sequence length="365" mass="40001">MYILRMPDTFLTTYLNSAIEKLIKDILKGTLSNRKETAFLLGQMKHQRENAKKRAACSHMPAFLIASITSSCNLHCAGCYARAVGMCGEGLTGAEPLSVSEWEGIFLQAKELGISFILLAGGEPLLRKDLIGAAGKHTSIIFPIFTNGTLIDEEYLKLFDQHRNLVPVLSIEGGREETDLRRGIGTYDFLSAAMDRLRSGKILYGASVTITAGNLDEATSDAFLDLLKGQGCRLVFYIEYTAIDHVSKDLELTAGLREELEGRLMRMKSAYPEMVFISFPGDEKHMGGCIAGGRGFFHINPYGSAEPCPFSPYSDRSLRDVSLLDAVNSPFFARLIDAGLVGGEHDGGCALFEHEAEVLAIKNRL</sequence>
<dbReference type="InterPro" id="IPR058240">
    <property type="entry name" value="rSAM_sf"/>
</dbReference>
<accession>A0A644UG95</accession>
<evidence type="ECO:0000256" key="1">
    <source>
        <dbReference type="ARBA" id="ARBA00022691"/>
    </source>
</evidence>
<evidence type="ECO:0000256" key="3">
    <source>
        <dbReference type="ARBA" id="ARBA00023004"/>
    </source>
</evidence>
<gene>
    <name evidence="6" type="primary">pqqE_9</name>
    <name evidence="6" type="ORF">SDC9_23749</name>
</gene>
<evidence type="ECO:0000256" key="4">
    <source>
        <dbReference type="ARBA" id="ARBA00023014"/>
    </source>
</evidence>
<dbReference type="PROSITE" id="PS51918">
    <property type="entry name" value="RADICAL_SAM"/>
    <property type="match status" value="1"/>
</dbReference>
<dbReference type="Pfam" id="PF04055">
    <property type="entry name" value="Radical_SAM"/>
    <property type="match status" value="1"/>
</dbReference>
<keyword evidence="1" id="KW-0949">S-adenosyl-L-methionine</keyword>
<dbReference type="CDD" id="cd01335">
    <property type="entry name" value="Radical_SAM"/>
    <property type="match status" value="1"/>
</dbReference>
<keyword evidence="2" id="KW-0479">Metal-binding</keyword>
<organism evidence="6">
    <name type="scientific">bioreactor metagenome</name>
    <dbReference type="NCBI Taxonomy" id="1076179"/>
    <lineage>
        <taxon>unclassified sequences</taxon>
        <taxon>metagenomes</taxon>
        <taxon>ecological metagenomes</taxon>
    </lineage>
</organism>
<evidence type="ECO:0000313" key="6">
    <source>
        <dbReference type="EMBL" id="MPL77889.1"/>
    </source>
</evidence>
<reference evidence="6" key="1">
    <citation type="submission" date="2019-08" db="EMBL/GenBank/DDBJ databases">
        <authorList>
            <person name="Kucharzyk K."/>
            <person name="Murdoch R.W."/>
            <person name="Higgins S."/>
            <person name="Loffler F."/>
        </authorList>
    </citation>
    <scope>NUCLEOTIDE SEQUENCE</scope>
</reference>
<feature type="domain" description="Radical SAM core" evidence="5">
    <location>
        <begin position="58"/>
        <end position="282"/>
    </location>
</feature>
<dbReference type="Gene3D" id="3.20.20.70">
    <property type="entry name" value="Aldolase class I"/>
    <property type="match status" value="1"/>
</dbReference>